<organism evidence="2 3">
    <name type="scientific">Denticeps clupeoides</name>
    <name type="common">denticle herring</name>
    <dbReference type="NCBI Taxonomy" id="299321"/>
    <lineage>
        <taxon>Eukaryota</taxon>
        <taxon>Metazoa</taxon>
        <taxon>Chordata</taxon>
        <taxon>Craniata</taxon>
        <taxon>Vertebrata</taxon>
        <taxon>Euteleostomi</taxon>
        <taxon>Actinopterygii</taxon>
        <taxon>Neopterygii</taxon>
        <taxon>Teleostei</taxon>
        <taxon>Clupei</taxon>
        <taxon>Clupeiformes</taxon>
        <taxon>Denticipitoidei</taxon>
        <taxon>Denticipitidae</taxon>
        <taxon>Denticeps</taxon>
    </lineage>
</organism>
<dbReference type="FunFam" id="3.40.30.10:FF:000628">
    <property type="entry name" value="Glutaredoxin-like protein C5orf63 homolog"/>
    <property type="match status" value="1"/>
</dbReference>
<dbReference type="SUPFAM" id="SSF52833">
    <property type="entry name" value="Thioredoxin-like"/>
    <property type="match status" value="1"/>
</dbReference>
<evidence type="ECO:0000256" key="1">
    <source>
        <dbReference type="RuleBase" id="RU363082"/>
    </source>
</evidence>
<dbReference type="InterPro" id="IPR036249">
    <property type="entry name" value="Thioredoxin-like_sf"/>
</dbReference>
<name>A0AAY4AQB7_9TELE</name>
<evidence type="ECO:0000313" key="3">
    <source>
        <dbReference type="Proteomes" id="UP000694580"/>
    </source>
</evidence>
<gene>
    <name evidence="2" type="primary">C5orf63</name>
</gene>
<reference evidence="2" key="2">
    <citation type="submission" date="2025-08" db="UniProtKB">
        <authorList>
            <consortium name="Ensembl"/>
        </authorList>
    </citation>
    <scope>IDENTIFICATION</scope>
</reference>
<evidence type="ECO:0000313" key="2">
    <source>
        <dbReference type="Ensembl" id="ENSDCDP00010011023.1"/>
    </source>
</evidence>
<reference evidence="2" key="3">
    <citation type="submission" date="2025-09" db="UniProtKB">
        <authorList>
            <consortium name="Ensembl"/>
        </authorList>
    </citation>
    <scope>IDENTIFICATION</scope>
</reference>
<dbReference type="PANTHER" id="PTHR33558:SF1">
    <property type="entry name" value="GLUTAREDOXIN-LIKE PROTEIN C5ORF63 HOMOLOG"/>
    <property type="match status" value="1"/>
</dbReference>
<protein>
    <recommendedName>
        <fullName evidence="1">Glutaredoxin-like protein</fullName>
    </recommendedName>
</protein>
<dbReference type="Ensembl" id="ENSDCDT00010011539.1">
    <property type="protein sequence ID" value="ENSDCDP00010011023.1"/>
    <property type="gene ID" value="ENSDCDG00010004878.1"/>
</dbReference>
<dbReference type="GeneTree" id="ENSGT00390000014940"/>
<reference evidence="2 3" key="1">
    <citation type="submission" date="2020-06" db="EMBL/GenBank/DDBJ databases">
        <authorList>
            <consortium name="Wellcome Sanger Institute Data Sharing"/>
        </authorList>
    </citation>
    <scope>NUCLEOTIDE SEQUENCE [LARGE SCALE GENOMIC DNA]</scope>
</reference>
<dbReference type="PANTHER" id="PTHR33558">
    <property type="entry name" value="GLUTAREDOXIN-LIKE PROTEIN C5ORF63 HOMOLOG"/>
    <property type="match status" value="1"/>
</dbReference>
<keyword evidence="1" id="KW-0249">Electron transport</keyword>
<proteinExistence type="inferred from homology"/>
<dbReference type="Proteomes" id="UP000694580">
    <property type="component" value="Chromosome 3"/>
</dbReference>
<keyword evidence="1" id="KW-0813">Transport</keyword>
<sequence>MHWLPYRILHQSNRHALFVHFKRAYCSQRVLPTLTLFTKDPCPLCEDSKEALDPYKHRFILQEVDITLPENNVWYERYRHDIPVFHLDGQFLMMHRVNVALLERRLAKAENAGGAAA</sequence>
<comment type="similarity">
    <text evidence="1">Belongs to the glutaredoxin family.</text>
</comment>
<dbReference type="InterPro" id="IPR008554">
    <property type="entry name" value="Glutaredoxin-like"/>
</dbReference>
<dbReference type="InterPro" id="IPR052565">
    <property type="entry name" value="Glutaredoxin-like_YDR286C"/>
</dbReference>
<dbReference type="Gene3D" id="3.40.30.10">
    <property type="entry name" value="Glutaredoxin"/>
    <property type="match status" value="1"/>
</dbReference>
<dbReference type="Pfam" id="PF05768">
    <property type="entry name" value="Glrx-like"/>
    <property type="match status" value="1"/>
</dbReference>
<accession>A0AAY4AQB7</accession>
<keyword evidence="3" id="KW-1185">Reference proteome</keyword>
<dbReference type="AlphaFoldDB" id="A0AAY4AQB7"/>